<feature type="domain" description="CCHC-type" evidence="2">
    <location>
        <begin position="338"/>
        <end position="354"/>
    </location>
</feature>
<organism evidence="3 4">
    <name type="scientific">Tanacetum coccineum</name>
    <dbReference type="NCBI Taxonomy" id="301880"/>
    <lineage>
        <taxon>Eukaryota</taxon>
        <taxon>Viridiplantae</taxon>
        <taxon>Streptophyta</taxon>
        <taxon>Embryophyta</taxon>
        <taxon>Tracheophyta</taxon>
        <taxon>Spermatophyta</taxon>
        <taxon>Magnoliopsida</taxon>
        <taxon>eudicotyledons</taxon>
        <taxon>Gunneridae</taxon>
        <taxon>Pentapetalae</taxon>
        <taxon>asterids</taxon>
        <taxon>campanulids</taxon>
        <taxon>Asterales</taxon>
        <taxon>Asteraceae</taxon>
        <taxon>Asteroideae</taxon>
        <taxon>Anthemideae</taxon>
        <taxon>Anthemidinae</taxon>
        <taxon>Tanacetum</taxon>
    </lineage>
</organism>
<dbReference type="SUPFAM" id="SSF57756">
    <property type="entry name" value="Retrovirus zinc finger-like domains"/>
    <property type="match status" value="1"/>
</dbReference>
<keyword evidence="1" id="KW-0479">Metal-binding</keyword>
<comment type="caution">
    <text evidence="3">The sequence shown here is derived from an EMBL/GenBank/DDBJ whole genome shotgun (WGS) entry which is preliminary data.</text>
</comment>
<dbReference type="InterPro" id="IPR036875">
    <property type="entry name" value="Znf_CCHC_sf"/>
</dbReference>
<keyword evidence="1" id="KW-0862">Zinc</keyword>
<evidence type="ECO:0000313" key="4">
    <source>
        <dbReference type="Proteomes" id="UP001151760"/>
    </source>
</evidence>
<dbReference type="InterPro" id="IPR001878">
    <property type="entry name" value="Znf_CCHC"/>
</dbReference>
<protein>
    <submittedName>
        <fullName evidence="3">Retrovirus-related pol polyprotein from transposon TNT 1-94</fullName>
    </submittedName>
</protein>
<sequence length="875" mass="100665">MDSMILIGQKDTLAKYMILSSADNRPPMLDKDLYDSWKIRMELYMQNREHERMILESVEHGPLIWPIIEENGVTRIKKYAELFATEKIQADCDMKATNIILQGLPSDIYSLERECKLYDAFDKFTHIKGESLHHYYLRFTQLINNINIYKMKMEQFQVNTKFLDSLPPEWSKFVTDVKLVKDLHTTNFDQLHAYIEQLELYANEVRLMLHHDAYPQPQSIPQIKYTVSIVNQQTHLAEFPHIDFGLAVLVFKQGDDPIDAISKMMSFLSTVVTSPFPSTNNQLRNSSNPRQQAIIHARRVIVQPIQGRQTSFAAGMSGTRANISGTRGNNSSQQRVVKCCNCQREGHMARQCPKQKRKRDATWFTNKVLLVEAQGNDKVLNEEELEFLADLGIADGPVTQTIITHNAAYQIDDLDAYDFDCDDFFTAKAVLMANLSSYGLDVLSEVPHFENTNTDMLNQNSQYLFETQNAAVQDTNSSAQQDTMILSVFEQLSNQVTNCNKVNRDNLIANETLSAELERYKERKAQQIRPMLYDGNVIAKETNVISIADSKETLMLKEESRSKMLLKQKLSDEQALHPNNDQSASSPVKIEALRELPKIKPDALIEAEWGFEHTKAVFQKEIIPFLKTLKTIFNVFDKDLLNEVTEVQTVFNQMEAVVQQYHVDKQCFEIQKKQFLIENDRLLVQIISQDIVNIVVNSSVNLNNSVNVNSSVDMNDYVKYVQICNKCLELEAELIKQHNMVEKDEYNRLLKSFSKLEQHCISLELAMQLNKEIFQKNNTSVNKTEPSFDQLFELNNLKAELQAKDTTIENIKNDLRKFKGNDIVDNAARASNATTIAPRMYKLDPVTLAPKDKNNRETHIYYLKHTMEKLLFLGR</sequence>
<evidence type="ECO:0000256" key="1">
    <source>
        <dbReference type="PROSITE-ProRule" id="PRU00047"/>
    </source>
</evidence>
<dbReference type="Gene3D" id="4.10.60.10">
    <property type="entry name" value="Zinc finger, CCHC-type"/>
    <property type="match status" value="1"/>
</dbReference>
<accession>A0ABQ5HJ32</accession>
<gene>
    <name evidence="3" type="ORF">Tco_1069231</name>
</gene>
<evidence type="ECO:0000259" key="2">
    <source>
        <dbReference type="PROSITE" id="PS50158"/>
    </source>
</evidence>
<evidence type="ECO:0000313" key="3">
    <source>
        <dbReference type="EMBL" id="GJT87514.1"/>
    </source>
</evidence>
<dbReference type="Proteomes" id="UP001151760">
    <property type="component" value="Unassembled WGS sequence"/>
</dbReference>
<proteinExistence type="predicted"/>
<keyword evidence="1" id="KW-0863">Zinc-finger</keyword>
<reference evidence="3" key="1">
    <citation type="journal article" date="2022" name="Int. J. Mol. Sci.">
        <title>Draft Genome of Tanacetum Coccineum: Genomic Comparison of Closely Related Tanacetum-Family Plants.</title>
        <authorList>
            <person name="Yamashiro T."/>
            <person name="Shiraishi A."/>
            <person name="Nakayama K."/>
            <person name="Satake H."/>
        </authorList>
    </citation>
    <scope>NUCLEOTIDE SEQUENCE</scope>
</reference>
<reference evidence="3" key="2">
    <citation type="submission" date="2022-01" db="EMBL/GenBank/DDBJ databases">
        <authorList>
            <person name="Yamashiro T."/>
            <person name="Shiraishi A."/>
            <person name="Satake H."/>
            <person name="Nakayama K."/>
        </authorList>
    </citation>
    <scope>NUCLEOTIDE SEQUENCE</scope>
</reference>
<keyword evidence="4" id="KW-1185">Reference proteome</keyword>
<name>A0ABQ5HJ32_9ASTR</name>
<dbReference type="EMBL" id="BQNB010019644">
    <property type="protein sequence ID" value="GJT87514.1"/>
    <property type="molecule type" value="Genomic_DNA"/>
</dbReference>
<dbReference type="PROSITE" id="PS50158">
    <property type="entry name" value="ZF_CCHC"/>
    <property type="match status" value="1"/>
</dbReference>